<evidence type="ECO:0000313" key="6">
    <source>
        <dbReference type="Proteomes" id="UP000296733"/>
    </source>
</evidence>
<comment type="caution">
    <text evidence="1">Lacks conserved residue(s) required for the propagation of feature annotation.</text>
</comment>
<reference evidence="3 6" key="2">
    <citation type="journal article" date="2019" name="Nat. Commun.">
        <title>A new type of DNA phosphorothioation-based antiviral system in archaea.</title>
        <authorList>
            <person name="Xiong L."/>
            <person name="Liu S."/>
            <person name="Chen S."/>
            <person name="Xiao Y."/>
            <person name="Zhu B."/>
            <person name="Gao Y."/>
            <person name="Zhang Y."/>
            <person name="Chen B."/>
            <person name="Luo J."/>
            <person name="Deng Z."/>
            <person name="Chen X."/>
            <person name="Wang L."/>
            <person name="Chen S."/>
        </authorList>
    </citation>
    <scope>NUCLEOTIDE SEQUENCE [LARGE SCALE GENOMIC DNA]</scope>
    <source>
        <strain evidence="3 6">CGMCC 1.10331</strain>
    </source>
</reference>
<name>A0A1H5ZUT3_9EURY</name>
<dbReference type="AlphaFoldDB" id="A0A1H5ZUT3"/>
<dbReference type="InterPro" id="IPR036652">
    <property type="entry name" value="YjeF_N_dom_sf"/>
</dbReference>
<evidence type="ECO:0000313" key="4">
    <source>
        <dbReference type="EMBL" id="SEG39920.1"/>
    </source>
</evidence>
<dbReference type="Proteomes" id="UP000296733">
    <property type="component" value="Chromosome"/>
</dbReference>
<comment type="cofactor">
    <cofactor evidence="1">
        <name>K(+)</name>
        <dbReference type="ChEBI" id="CHEBI:29103"/>
    </cofactor>
    <text evidence="1">Binds 1 potassium ion per subunit.</text>
</comment>
<feature type="binding site" evidence="1">
    <location>
        <position position="69"/>
    </location>
    <ligand>
        <name>K(+)</name>
        <dbReference type="ChEBI" id="CHEBI:29103"/>
    </ligand>
</feature>
<dbReference type="Pfam" id="PF03853">
    <property type="entry name" value="YjeF_N"/>
    <property type="match status" value="1"/>
</dbReference>
<evidence type="ECO:0000313" key="3">
    <source>
        <dbReference type="EMBL" id="QCC47933.1"/>
    </source>
</evidence>
<protein>
    <recommendedName>
        <fullName evidence="1">NAD(P)H-hydrate epimerase</fullName>
        <ecNumber evidence="1">5.1.99.6</ecNumber>
    </recommendedName>
    <alternativeName>
        <fullName evidence="1">NAD(P)HX epimerase</fullName>
    </alternativeName>
</protein>
<dbReference type="GO" id="GO:0000932">
    <property type="term" value="C:P-body"/>
    <property type="evidence" value="ECO:0007669"/>
    <property type="project" value="TreeGrafter"/>
</dbReference>
<dbReference type="EMBL" id="FNVN01000002">
    <property type="protein sequence ID" value="SEG39920.1"/>
    <property type="molecule type" value="Genomic_DNA"/>
</dbReference>
<dbReference type="EC" id="5.1.99.6" evidence="1"/>
<keyword evidence="1" id="KW-0630">Potassium</keyword>
<organism evidence="4 5">
    <name type="scientific">Halobellus limi</name>
    <dbReference type="NCBI Taxonomy" id="699433"/>
    <lineage>
        <taxon>Archaea</taxon>
        <taxon>Methanobacteriati</taxon>
        <taxon>Methanobacteriota</taxon>
        <taxon>Stenosarchaea group</taxon>
        <taxon>Halobacteria</taxon>
        <taxon>Halobacteriales</taxon>
        <taxon>Haloferacaceae</taxon>
        <taxon>Halobellus</taxon>
    </lineage>
</organism>
<dbReference type="HAMAP" id="MF_01966">
    <property type="entry name" value="NADHX_epimerase"/>
    <property type="match status" value="1"/>
</dbReference>
<feature type="binding site" evidence="1">
    <location>
        <position position="167"/>
    </location>
    <ligand>
        <name>(6S)-NADPHX</name>
        <dbReference type="ChEBI" id="CHEBI:64076"/>
    </ligand>
</feature>
<evidence type="ECO:0000313" key="5">
    <source>
        <dbReference type="Proteomes" id="UP000236740"/>
    </source>
</evidence>
<feature type="binding site" evidence="1">
    <location>
        <begin position="68"/>
        <end position="72"/>
    </location>
    <ligand>
        <name>(6S)-NADPHX</name>
        <dbReference type="ChEBI" id="CHEBI:64076"/>
    </ligand>
</feature>
<keyword evidence="1 3" id="KW-0413">Isomerase</keyword>
<dbReference type="GO" id="GO:0031087">
    <property type="term" value="P:deadenylation-independent decapping of nuclear-transcribed mRNA"/>
    <property type="evidence" value="ECO:0007669"/>
    <property type="project" value="TreeGrafter"/>
</dbReference>
<reference evidence="4 5" key="1">
    <citation type="submission" date="2016-10" db="EMBL/GenBank/DDBJ databases">
        <authorList>
            <person name="de Groot N.N."/>
        </authorList>
    </citation>
    <scope>NUCLEOTIDE SEQUENCE [LARGE SCALE GENOMIC DNA]</scope>
    <source>
        <strain evidence="4 5">CGMCC 1.10331</strain>
    </source>
</reference>
<comment type="similarity">
    <text evidence="1">Belongs to the NnrE/AIBP family.</text>
</comment>
<keyword evidence="1" id="KW-0547">Nucleotide-binding</keyword>
<keyword evidence="1" id="KW-0479">Metal-binding</keyword>
<keyword evidence="5" id="KW-1185">Reference proteome</keyword>
<accession>A0A1H5ZUT3</accession>
<comment type="catalytic activity">
    <reaction evidence="1">
        <text>(6R)-NADHX = (6S)-NADHX</text>
        <dbReference type="Rhea" id="RHEA:32215"/>
        <dbReference type="ChEBI" id="CHEBI:64074"/>
        <dbReference type="ChEBI" id="CHEBI:64075"/>
        <dbReference type="EC" id="5.1.99.6"/>
    </reaction>
</comment>
<sequence length="239" mass="25302">MTTERFRTSAGVDVPAVTAETMRRVDRVAVDDVGIELLQMMENAGRTLAARVFDVGGSSALVVAGNGGNGGGGLACARHLANHDVDVSVVLDRAPEELTGAAARQHRILREMGVSSQVGPEPVSETGPVDVVVDALIGYGLAGRVREPAEALIRETNRHDAPVISLDVPSGIDATTGETLGDAVRPDRTVTLALPKTGLEGRAEPLFLADIGIPRAVYDRLDIEYENPFGRGFWVELRS</sequence>
<feature type="domain" description="YjeF N-terminal" evidence="2">
    <location>
        <begin position="22"/>
        <end position="219"/>
    </location>
</feature>
<dbReference type="GO" id="GO:0003729">
    <property type="term" value="F:mRNA binding"/>
    <property type="evidence" value="ECO:0007669"/>
    <property type="project" value="TreeGrafter"/>
</dbReference>
<dbReference type="GO" id="GO:0046872">
    <property type="term" value="F:metal ion binding"/>
    <property type="evidence" value="ECO:0007669"/>
    <property type="project" value="UniProtKB-KW"/>
</dbReference>
<keyword evidence="1" id="KW-0520">NAD</keyword>
<dbReference type="PANTHER" id="PTHR13612">
    <property type="entry name" value="ENHANCER OF MRNA-DECAPPING PROTEIN 3"/>
    <property type="match status" value="1"/>
</dbReference>
<dbReference type="EMBL" id="CP031311">
    <property type="protein sequence ID" value="QCC47933.1"/>
    <property type="molecule type" value="Genomic_DNA"/>
</dbReference>
<dbReference type="SUPFAM" id="SSF64153">
    <property type="entry name" value="YjeF N-terminal domain-like"/>
    <property type="match status" value="1"/>
</dbReference>
<dbReference type="GO" id="GO:0000166">
    <property type="term" value="F:nucleotide binding"/>
    <property type="evidence" value="ECO:0007669"/>
    <property type="project" value="UniProtKB-KW"/>
</dbReference>
<dbReference type="PROSITE" id="PS51385">
    <property type="entry name" value="YJEF_N"/>
    <property type="match status" value="1"/>
</dbReference>
<dbReference type="OrthoDB" id="15148at2157"/>
<dbReference type="Proteomes" id="UP000236740">
    <property type="component" value="Unassembled WGS sequence"/>
</dbReference>
<dbReference type="PANTHER" id="PTHR13612:SF0">
    <property type="entry name" value="ENHANCER OF MRNA-DECAPPING PROTEIN 3"/>
    <property type="match status" value="1"/>
</dbReference>
<dbReference type="NCBIfam" id="TIGR00197">
    <property type="entry name" value="yjeF_nterm"/>
    <property type="match status" value="1"/>
</dbReference>
<feature type="binding site" evidence="1">
    <location>
        <begin position="138"/>
        <end position="144"/>
    </location>
    <ligand>
        <name>(6S)-NADPHX</name>
        <dbReference type="ChEBI" id="CHEBI:64076"/>
    </ligand>
</feature>
<dbReference type="RefSeq" id="WP_103991867.1">
    <property type="nucleotide sequence ID" value="NZ_CP031311.1"/>
</dbReference>
<dbReference type="KEGG" id="hlm:DV707_09825"/>
<evidence type="ECO:0000259" key="2">
    <source>
        <dbReference type="PROSITE" id="PS51385"/>
    </source>
</evidence>
<proteinExistence type="inferred from homology"/>
<feature type="binding site" evidence="1">
    <location>
        <position position="134"/>
    </location>
    <ligand>
        <name>K(+)</name>
        <dbReference type="ChEBI" id="CHEBI:29103"/>
    </ligand>
</feature>
<feature type="binding site" evidence="1">
    <location>
        <position position="170"/>
    </location>
    <ligand>
        <name>K(+)</name>
        <dbReference type="ChEBI" id="CHEBI:29103"/>
    </ligand>
</feature>
<comment type="function">
    <text evidence="1">Catalyzes the epimerization of the S- and R-forms of NAD(P)HX, a damaged form of NAD(P)H that is a result of enzymatic or heat-dependent hydration. This is a prerequisite for the S-specific NAD(P)H-hydrate dehydratase to allow the repair of both epimers of NAD(P)HX.</text>
</comment>
<keyword evidence="1" id="KW-0521">NADP</keyword>
<dbReference type="Gene3D" id="3.40.50.10260">
    <property type="entry name" value="YjeF N-terminal domain"/>
    <property type="match status" value="1"/>
</dbReference>
<dbReference type="GO" id="GO:0052856">
    <property type="term" value="F:NAD(P)HX epimerase activity"/>
    <property type="evidence" value="ECO:0007669"/>
    <property type="project" value="UniProtKB-UniRule"/>
</dbReference>
<dbReference type="GO" id="GO:0033962">
    <property type="term" value="P:P-body assembly"/>
    <property type="evidence" value="ECO:0007669"/>
    <property type="project" value="TreeGrafter"/>
</dbReference>
<dbReference type="InterPro" id="IPR004443">
    <property type="entry name" value="YjeF_N_dom"/>
</dbReference>
<evidence type="ECO:0000256" key="1">
    <source>
        <dbReference type="HAMAP-Rule" id="MF_01966"/>
    </source>
</evidence>
<dbReference type="GeneID" id="39858390"/>
<gene>
    <name evidence="1" type="primary">nnrE</name>
    <name evidence="3" type="ORF">DV707_09825</name>
    <name evidence="4" type="ORF">SAMN04488133_2189</name>
</gene>
<comment type="catalytic activity">
    <reaction evidence="1">
        <text>(6R)-NADPHX = (6S)-NADPHX</text>
        <dbReference type="Rhea" id="RHEA:32227"/>
        <dbReference type="ChEBI" id="CHEBI:64076"/>
        <dbReference type="ChEBI" id="CHEBI:64077"/>
        <dbReference type="EC" id="5.1.99.6"/>
    </reaction>
</comment>